<keyword evidence="2" id="KW-1133">Transmembrane helix</keyword>
<organism evidence="3 4">
    <name type="scientific">Tumebacillus lipolyticus</name>
    <dbReference type="NCBI Taxonomy" id="1280370"/>
    <lineage>
        <taxon>Bacteria</taxon>
        <taxon>Bacillati</taxon>
        <taxon>Bacillota</taxon>
        <taxon>Bacilli</taxon>
        <taxon>Bacillales</taxon>
        <taxon>Alicyclobacillaceae</taxon>
        <taxon>Tumebacillus</taxon>
    </lineage>
</organism>
<dbReference type="Proteomes" id="UP001597343">
    <property type="component" value="Unassembled WGS sequence"/>
</dbReference>
<comment type="caution">
    <text evidence="3">The sequence shown here is derived from an EMBL/GenBank/DDBJ whole genome shotgun (WGS) entry which is preliminary data.</text>
</comment>
<keyword evidence="2" id="KW-0472">Membrane</keyword>
<reference evidence="4" key="1">
    <citation type="journal article" date="2019" name="Int. J. Syst. Evol. Microbiol.">
        <title>The Global Catalogue of Microorganisms (GCM) 10K type strain sequencing project: providing services to taxonomists for standard genome sequencing and annotation.</title>
        <authorList>
            <consortium name="The Broad Institute Genomics Platform"/>
            <consortium name="The Broad Institute Genome Sequencing Center for Infectious Disease"/>
            <person name="Wu L."/>
            <person name="Ma J."/>
        </authorList>
    </citation>
    <scope>NUCLEOTIDE SEQUENCE [LARGE SCALE GENOMIC DNA]</scope>
    <source>
        <strain evidence="4">CGMCC 1.13574</strain>
    </source>
</reference>
<proteinExistence type="predicted"/>
<keyword evidence="2" id="KW-0812">Transmembrane</keyword>
<feature type="transmembrane region" description="Helical" evidence="2">
    <location>
        <begin position="174"/>
        <end position="193"/>
    </location>
</feature>
<gene>
    <name evidence="3" type="ORF">ACFSOY_21055</name>
</gene>
<evidence type="ECO:0000313" key="3">
    <source>
        <dbReference type="EMBL" id="MFD2172437.1"/>
    </source>
</evidence>
<accession>A0ABW5A2G0</accession>
<evidence type="ECO:0000256" key="1">
    <source>
        <dbReference type="SAM" id="Coils"/>
    </source>
</evidence>
<keyword evidence="4" id="KW-1185">Reference proteome</keyword>
<evidence type="ECO:0000256" key="2">
    <source>
        <dbReference type="SAM" id="Phobius"/>
    </source>
</evidence>
<dbReference type="EMBL" id="JBHUIO010000025">
    <property type="protein sequence ID" value="MFD2172437.1"/>
    <property type="molecule type" value="Genomic_DNA"/>
</dbReference>
<evidence type="ECO:0000313" key="4">
    <source>
        <dbReference type="Proteomes" id="UP001597343"/>
    </source>
</evidence>
<keyword evidence="1" id="KW-0175">Coiled coil</keyword>
<sequence>MNKEKNNPLLEGYTKNGVLLDPGQCRVLPFVQKERGNTLVGGFRKQSRANSKEQLAKQVAIQELFDSSLQVSAGNQLLPQGGDSMDVDKILQKLNEIDAKHTKQLEDLDKKFTEKLNNIEERVKDMDKIVDDSHHKIGIINERTQHVSSLPKKDQVEDIIDKKISQSNNAAIKWYILTAIGLCGAIAGLIRLMK</sequence>
<dbReference type="RefSeq" id="WP_386049822.1">
    <property type="nucleotide sequence ID" value="NZ_JBHUIO010000025.1"/>
</dbReference>
<feature type="coiled-coil region" evidence="1">
    <location>
        <begin position="91"/>
        <end position="122"/>
    </location>
</feature>
<name>A0ABW5A2G0_9BACL</name>
<protein>
    <submittedName>
        <fullName evidence="3">Uncharacterized protein</fullName>
    </submittedName>
</protein>